<evidence type="ECO:0008006" key="4">
    <source>
        <dbReference type="Google" id="ProtNLM"/>
    </source>
</evidence>
<keyword evidence="3" id="KW-1185">Reference proteome</keyword>
<dbReference type="AlphaFoldDB" id="A0A9Q1LKC6"/>
<dbReference type="PANTHER" id="PTHR34364">
    <property type="entry name" value="WAS/WASL-INTERACTING FAMILY PROTEIN"/>
    <property type="match status" value="1"/>
</dbReference>
<dbReference type="PANTHER" id="PTHR34364:SF1">
    <property type="entry name" value="WAS_WASL-INTERACTING FAMILY PROTEIN"/>
    <property type="match status" value="1"/>
</dbReference>
<keyword evidence="1" id="KW-1133">Transmembrane helix</keyword>
<comment type="caution">
    <text evidence="2">The sequence shown here is derived from an EMBL/GenBank/DDBJ whole genome shotgun (WGS) entry which is preliminary data.</text>
</comment>
<keyword evidence="1" id="KW-0472">Membrane</keyword>
<proteinExistence type="predicted"/>
<reference evidence="3" key="1">
    <citation type="journal article" date="2023" name="Proc. Natl. Acad. Sci. U.S.A.">
        <title>Genomic and structural basis for evolution of tropane alkaloid biosynthesis.</title>
        <authorList>
            <person name="Wanga Y.-J."/>
            <person name="Taina T."/>
            <person name="Yua J.-Y."/>
            <person name="Lia J."/>
            <person name="Xua B."/>
            <person name="Chenc J."/>
            <person name="D'Auriad J.C."/>
            <person name="Huanga J.-P."/>
            <person name="Huanga S.-X."/>
        </authorList>
    </citation>
    <scope>NUCLEOTIDE SEQUENCE [LARGE SCALE GENOMIC DNA]</scope>
    <source>
        <strain evidence="3">cv. KIB-2019</strain>
    </source>
</reference>
<evidence type="ECO:0000256" key="1">
    <source>
        <dbReference type="SAM" id="Phobius"/>
    </source>
</evidence>
<protein>
    <recommendedName>
        <fullName evidence="4">Transmembrane protein</fullName>
    </recommendedName>
</protein>
<dbReference type="EMBL" id="JAJAGQ010000016">
    <property type="protein sequence ID" value="KAJ8539310.1"/>
    <property type="molecule type" value="Genomic_DNA"/>
</dbReference>
<feature type="transmembrane region" description="Helical" evidence="1">
    <location>
        <begin position="15"/>
        <end position="36"/>
    </location>
</feature>
<accession>A0A9Q1LKC6</accession>
<dbReference type="OrthoDB" id="1907935at2759"/>
<organism evidence="2 3">
    <name type="scientific">Anisodus acutangulus</name>
    <dbReference type="NCBI Taxonomy" id="402998"/>
    <lineage>
        <taxon>Eukaryota</taxon>
        <taxon>Viridiplantae</taxon>
        <taxon>Streptophyta</taxon>
        <taxon>Embryophyta</taxon>
        <taxon>Tracheophyta</taxon>
        <taxon>Spermatophyta</taxon>
        <taxon>Magnoliopsida</taxon>
        <taxon>eudicotyledons</taxon>
        <taxon>Gunneridae</taxon>
        <taxon>Pentapetalae</taxon>
        <taxon>asterids</taxon>
        <taxon>lamiids</taxon>
        <taxon>Solanales</taxon>
        <taxon>Solanaceae</taxon>
        <taxon>Solanoideae</taxon>
        <taxon>Hyoscyameae</taxon>
        <taxon>Anisodus</taxon>
    </lineage>
</organism>
<evidence type="ECO:0000313" key="2">
    <source>
        <dbReference type="EMBL" id="KAJ8539310.1"/>
    </source>
</evidence>
<keyword evidence="1" id="KW-0812">Transmembrane</keyword>
<name>A0A9Q1LKC6_9SOLA</name>
<evidence type="ECO:0000313" key="3">
    <source>
        <dbReference type="Proteomes" id="UP001152561"/>
    </source>
</evidence>
<sequence>MRVTNSTAAFLVLKFNLYSFVTLAFFISSGAVLWCLSNSNSSGHLDFTKKKDVGTEAGEVSDVPSSSVSSTAAAVAGKQASVPVHVQPAVVHQPIPEYQQRELLKSILEEKTKLKPKDSEEKRRIDEEKALLKQFIRAKSIPSL</sequence>
<gene>
    <name evidence="2" type="ORF">K7X08_013562</name>
</gene>
<dbReference type="Proteomes" id="UP001152561">
    <property type="component" value="Unassembled WGS sequence"/>
</dbReference>